<reference evidence="1 2" key="1">
    <citation type="submission" date="2020-08" db="EMBL/GenBank/DDBJ databases">
        <title>Croceimicrobium hydrocarbonivorans gen. nov., sp. nov., a novel marine bacterium isolated from a bacterial consortium that degrades polyethylene terephthalate.</title>
        <authorList>
            <person name="Liu R."/>
        </authorList>
    </citation>
    <scope>NUCLEOTIDE SEQUENCE [LARGE SCALE GENOMIC DNA]</scope>
    <source>
        <strain evidence="1 2">A20-9</strain>
    </source>
</reference>
<protein>
    <submittedName>
        <fullName evidence="1">Uncharacterized protein</fullName>
    </submittedName>
</protein>
<dbReference type="EMBL" id="CP060139">
    <property type="protein sequence ID" value="QNR25653.1"/>
    <property type="molecule type" value="Genomic_DNA"/>
</dbReference>
<proteinExistence type="predicted"/>
<dbReference type="AlphaFoldDB" id="A0A7H0VIV5"/>
<accession>A0A7H0VIV5</accession>
<dbReference type="RefSeq" id="WP_210760179.1">
    <property type="nucleotide sequence ID" value="NZ_CP060139.1"/>
</dbReference>
<name>A0A7H0VIV5_9FLAO</name>
<gene>
    <name evidence="1" type="ORF">H4K34_07380</name>
</gene>
<sequence>MKRDQAVSFLLVLFLLGLTPDAYGASKAIEVDSLLKEFVSLEICESIGSESAFIVLQHYSKEESDILIFKMLQKTELKSYEYMRMTHYSFMGWTVFMDTNLLCRTCNYWNEESLCFNVRNEDFYPFAIAKDADTLLLLFDEFPIFKISEYEVFDTKSPVLLNEQKCDLNKVDVYLDSLYFDGWNKLYWEDWSSFKNYQFKPSEKP</sequence>
<organism evidence="1 2">
    <name type="scientific">Croceimicrobium hydrocarbonivorans</name>
    <dbReference type="NCBI Taxonomy" id="2761580"/>
    <lineage>
        <taxon>Bacteria</taxon>
        <taxon>Pseudomonadati</taxon>
        <taxon>Bacteroidota</taxon>
        <taxon>Flavobacteriia</taxon>
        <taxon>Flavobacteriales</taxon>
        <taxon>Owenweeksiaceae</taxon>
        <taxon>Croceimicrobium</taxon>
    </lineage>
</organism>
<dbReference type="Proteomes" id="UP000516305">
    <property type="component" value="Chromosome"/>
</dbReference>
<dbReference type="KEGG" id="chyd:H4K34_07380"/>
<evidence type="ECO:0000313" key="1">
    <source>
        <dbReference type="EMBL" id="QNR25653.1"/>
    </source>
</evidence>
<keyword evidence="2" id="KW-1185">Reference proteome</keyword>
<evidence type="ECO:0000313" key="2">
    <source>
        <dbReference type="Proteomes" id="UP000516305"/>
    </source>
</evidence>